<dbReference type="SUPFAM" id="SSF57667">
    <property type="entry name" value="beta-beta-alpha zinc fingers"/>
    <property type="match status" value="6"/>
</dbReference>
<evidence type="ECO:0000256" key="11">
    <source>
        <dbReference type="PROSITE-ProRule" id="PRU01263"/>
    </source>
</evidence>
<evidence type="ECO:0000256" key="1">
    <source>
        <dbReference type="ARBA" id="ARBA00004123"/>
    </source>
</evidence>
<feature type="domain" description="C2H2-type" evidence="13">
    <location>
        <begin position="422"/>
        <end position="449"/>
    </location>
</feature>
<feature type="domain" description="C2H2-type" evidence="13">
    <location>
        <begin position="620"/>
        <end position="648"/>
    </location>
</feature>
<dbReference type="InterPro" id="IPR050752">
    <property type="entry name" value="C2H2-ZF_domain"/>
</dbReference>
<keyword evidence="6" id="KW-0805">Transcription regulation</keyword>
<gene>
    <name evidence="15" type="ORF">PSYICH_LOCUS9510</name>
</gene>
<evidence type="ECO:0000256" key="3">
    <source>
        <dbReference type="ARBA" id="ARBA00022737"/>
    </source>
</evidence>
<dbReference type="FunFam" id="3.30.160.60:FF:001450">
    <property type="entry name" value="zinc finger protein 774"/>
    <property type="match status" value="1"/>
</dbReference>
<keyword evidence="4 10" id="KW-0863">Zinc-finger</keyword>
<feature type="domain" description="C2H2-type" evidence="13">
    <location>
        <begin position="505"/>
        <end position="532"/>
    </location>
</feature>
<feature type="domain" description="C2H2-type" evidence="13">
    <location>
        <begin position="478"/>
        <end position="505"/>
    </location>
</feature>
<feature type="binding site" evidence="11">
    <location>
        <position position="13"/>
    </location>
    <ligand>
        <name>Zn(2+)</name>
        <dbReference type="ChEBI" id="CHEBI:29105"/>
    </ligand>
</feature>
<dbReference type="InterPro" id="IPR013087">
    <property type="entry name" value="Znf_C2H2_type"/>
</dbReference>
<accession>A0A9P0GED8</accession>
<dbReference type="SUPFAM" id="SSF57716">
    <property type="entry name" value="Glucocorticoid receptor-like (DNA-binding domain)"/>
    <property type="match status" value="1"/>
</dbReference>
<keyword evidence="16" id="KW-1185">Reference proteome</keyword>
<evidence type="ECO:0000256" key="8">
    <source>
        <dbReference type="ARBA" id="ARBA00023163"/>
    </source>
</evidence>
<keyword evidence="2 11" id="KW-0479">Metal-binding</keyword>
<comment type="subcellular location">
    <subcellularLocation>
        <location evidence="1">Nucleus</location>
    </subcellularLocation>
</comment>
<keyword evidence="9" id="KW-0539">Nucleus</keyword>
<dbReference type="OrthoDB" id="6077919at2759"/>
<dbReference type="PROSITE" id="PS51915">
    <property type="entry name" value="ZAD"/>
    <property type="match status" value="1"/>
</dbReference>
<dbReference type="InterPro" id="IPR036236">
    <property type="entry name" value="Znf_C2H2_sf"/>
</dbReference>
<dbReference type="FunFam" id="3.30.160.60:FF:000100">
    <property type="entry name" value="Zinc finger 45-like"/>
    <property type="match status" value="1"/>
</dbReference>
<dbReference type="GO" id="GO:0000978">
    <property type="term" value="F:RNA polymerase II cis-regulatory region sequence-specific DNA binding"/>
    <property type="evidence" value="ECO:0007669"/>
    <property type="project" value="TreeGrafter"/>
</dbReference>
<proteinExistence type="predicted"/>
<feature type="compositionally biased region" description="Basic residues" evidence="12">
    <location>
        <begin position="156"/>
        <end position="165"/>
    </location>
</feature>
<dbReference type="GO" id="GO:0005634">
    <property type="term" value="C:nucleus"/>
    <property type="evidence" value="ECO:0007669"/>
    <property type="project" value="UniProtKB-SubCell"/>
</dbReference>
<feature type="binding site" evidence="11">
    <location>
        <position position="61"/>
    </location>
    <ligand>
        <name>Zn(2+)</name>
        <dbReference type="ChEBI" id="CHEBI:29105"/>
    </ligand>
</feature>
<feature type="region of interest" description="Disordered" evidence="12">
    <location>
        <begin position="129"/>
        <end position="165"/>
    </location>
</feature>
<dbReference type="PROSITE" id="PS00028">
    <property type="entry name" value="ZINC_FINGER_C2H2_1"/>
    <property type="match status" value="9"/>
</dbReference>
<evidence type="ECO:0000256" key="10">
    <source>
        <dbReference type="PROSITE-ProRule" id="PRU00042"/>
    </source>
</evidence>
<dbReference type="Gene3D" id="3.40.1800.20">
    <property type="match status" value="1"/>
</dbReference>
<evidence type="ECO:0000313" key="15">
    <source>
        <dbReference type="EMBL" id="CAH1107796.1"/>
    </source>
</evidence>
<evidence type="ECO:0000256" key="5">
    <source>
        <dbReference type="ARBA" id="ARBA00022833"/>
    </source>
</evidence>
<dbReference type="GO" id="GO:0000981">
    <property type="term" value="F:DNA-binding transcription factor activity, RNA polymerase II-specific"/>
    <property type="evidence" value="ECO:0007669"/>
    <property type="project" value="TreeGrafter"/>
</dbReference>
<evidence type="ECO:0000256" key="6">
    <source>
        <dbReference type="ARBA" id="ARBA00023015"/>
    </source>
</evidence>
<evidence type="ECO:0000259" key="14">
    <source>
        <dbReference type="PROSITE" id="PS51915"/>
    </source>
</evidence>
<feature type="domain" description="C2H2-type" evidence="13">
    <location>
        <begin position="561"/>
        <end position="588"/>
    </location>
</feature>
<evidence type="ECO:0000256" key="12">
    <source>
        <dbReference type="SAM" id="MobiDB-lite"/>
    </source>
</evidence>
<evidence type="ECO:0000256" key="7">
    <source>
        <dbReference type="ARBA" id="ARBA00023125"/>
    </source>
</evidence>
<dbReference type="FunFam" id="3.30.160.60:FF:002343">
    <property type="entry name" value="Zinc finger protein 33A"/>
    <property type="match status" value="1"/>
</dbReference>
<evidence type="ECO:0000259" key="13">
    <source>
        <dbReference type="PROSITE" id="PS50157"/>
    </source>
</evidence>
<dbReference type="Pfam" id="PF07776">
    <property type="entry name" value="zf-AD"/>
    <property type="match status" value="1"/>
</dbReference>
<dbReference type="InterPro" id="IPR012934">
    <property type="entry name" value="Znf_AD"/>
</dbReference>
<dbReference type="SMART" id="SM00868">
    <property type="entry name" value="zf-AD"/>
    <property type="match status" value="2"/>
</dbReference>
<dbReference type="PANTHER" id="PTHR24384:SF189">
    <property type="entry name" value="C2H2-TYPE DOMAIN-CONTAINING PROTEIN-RELATED"/>
    <property type="match status" value="1"/>
</dbReference>
<feature type="domain" description="C2H2-type" evidence="13">
    <location>
        <begin position="247"/>
        <end position="270"/>
    </location>
</feature>
<protein>
    <submittedName>
        <fullName evidence="15">Uncharacterized protein</fullName>
    </submittedName>
</protein>
<sequence length="659" mass="76870">MTDTKVLKVEELCRICLLKTNNMRQLLSSSGEVSDLIGKLSSLINQEIDVAANKMHPNYICSQCEANLISSYEFQQLSLKSHKTILEYTIPNILVDVKPSFLNLVTLDCDDKEVKEENDGTVEEISVIYENSDNEKDDNSSDEDYIAEDDEDHDKPKKRGNKSPKSRSTKRVFICKTEEVKKCINDVKTKFYTSRNCLFCGFLANNVRTLSVHMSRLHWSYKDKWCWKCNKVEDDLKQHSETHKDDFKCPFCNKQSTTSSHFVEHLERHTVKLRHICKICGSHLKTTKLLKAHCRKKHNKLVSSCNICLEDFLDKKLLLEHLKTHKTIKCDKCKGKYSDENFDTHVCPKEEFSEETCDEKQDDDIENTNEENIGKVKEKDVDKKSDIKRHRYCGLCKRTVRNLENHRNKHHSKDGKKDEPKALCTYCGKQFKQQSNLDVHMRTHTKETPYKCSYCDMSVATRTRLVDHERTHTGEKPFVCRFCGKAFKQHGVLNTHLKIHTGRTEQCLLCPKRFCRPSELRNHMRVHTGEKPYACSYCDKCFIQRSHLVEHTKIHTDHRPFKCNVCGKAFKQSSTLKGHLNVHEGKKMFKCTICSYCCRKSYTLKQHLLQHQNTSQEQKFSCEICQETFFNLEQLNVHRNTPHQESLAMTENIALDIKF</sequence>
<feature type="binding site" evidence="11">
    <location>
        <position position="64"/>
    </location>
    <ligand>
        <name>Zn(2+)</name>
        <dbReference type="ChEBI" id="CHEBI:29105"/>
    </ligand>
</feature>
<feature type="domain" description="ZAD" evidence="14">
    <location>
        <begin position="11"/>
        <end position="88"/>
    </location>
</feature>
<dbReference type="AlphaFoldDB" id="A0A9P0GED8"/>
<dbReference type="SMART" id="SM00355">
    <property type="entry name" value="ZnF_C2H2"/>
    <property type="match status" value="14"/>
</dbReference>
<feature type="domain" description="C2H2-type" evidence="13">
    <location>
        <begin position="533"/>
        <end position="560"/>
    </location>
</feature>
<dbReference type="PANTHER" id="PTHR24384">
    <property type="entry name" value="FINGER PUTATIVE TRANSCRIPTION FACTOR FAMILY-RELATED"/>
    <property type="match status" value="1"/>
</dbReference>
<evidence type="ECO:0000256" key="9">
    <source>
        <dbReference type="ARBA" id="ARBA00023242"/>
    </source>
</evidence>
<organism evidence="15 16">
    <name type="scientific">Psylliodes chrysocephalus</name>
    <dbReference type="NCBI Taxonomy" id="3402493"/>
    <lineage>
        <taxon>Eukaryota</taxon>
        <taxon>Metazoa</taxon>
        <taxon>Ecdysozoa</taxon>
        <taxon>Arthropoda</taxon>
        <taxon>Hexapoda</taxon>
        <taxon>Insecta</taxon>
        <taxon>Pterygota</taxon>
        <taxon>Neoptera</taxon>
        <taxon>Endopterygota</taxon>
        <taxon>Coleoptera</taxon>
        <taxon>Polyphaga</taxon>
        <taxon>Cucujiformia</taxon>
        <taxon>Chrysomeloidea</taxon>
        <taxon>Chrysomelidae</taxon>
        <taxon>Galerucinae</taxon>
        <taxon>Alticini</taxon>
        <taxon>Psylliodes</taxon>
    </lineage>
</organism>
<keyword evidence="8" id="KW-0804">Transcription</keyword>
<dbReference type="PROSITE" id="PS50157">
    <property type="entry name" value="ZINC_FINGER_C2H2_2"/>
    <property type="match status" value="8"/>
</dbReference>
<dbReference type="GO" id="GO:0008270">
    <property type="term" value="F:zinc ion binding"/>
    <property type="evidence" value="ECO:0007669"/>
    <property type="project" value="UniProtKB-UniRule"/>
</dbReference>
<dbReference type="FunFam" id="3.30.160.60:FF:000557">
    <property type="entry name" value="zinc finger and SCAN domain-containing protein 29"/>
    <property type="match status" value="2"/>
</dbReference>
<name>A0A9P0GED8_9CUCU</name>
<feature type="binding site" evidence="11">
    <location>
        <position position="16"/>
    </location>
    <ligand>
        <name>Zn(2+)</name>
        <dbReference type="ChEBI" id="CHEBI:29105"/>
    </ligand>
</feature>
<dbReference type="Pfam" id="PF00096">
    <property type="entry name" value="zf-C2H2"/>
    <property type="match status" value="6"/>
</dbReference>
<keyword evidence="5 11" id="KW-0862">Zinc</keyword>
<dbReference type="EMBL" id="OV651815">
    <property type="protein sequence ID" value="CAH1107796.1"/>
    <property type="molecule type" value="Genomic_DNA"/>
</dbReference>
<feature type="domain" description="C2H2-type" evidence="13">
    <location>
        <begin position="450"/>
        <end position="477"/>
    </location>
</feature>
<dbReference type="FunFam" id="3.30.160.60:FF:002075">
    <property type="entry name" value="zinc finger protein 646"/>
    <property type="match status" value="1"/>
</dbReference>
<keyword evidence="3" id="KW-0677">Repeat</keyword>
<evidence type="ECO:0000256" key="2">
    <source>
        <dbReference type="ARBA" id="ARBA00022723"/>
    </source>
</evidence>
<dbReference type="Proteomes" id="UP001153636">
    <property type="component" value="Chromosome 3"/>
</dbReference>
<evidence type="ECO:0000313" key="16">
    <source>
        <dbReference type="Proteomes" id="UP001153636"/>
    </source>
</evidence>
<dbReference type="Gene3D" id="3.30.160.60">
    <property type="entry name" value="Classic Zinc Finger"/>
    <property type="match status" value="8"/>
</dbReference>
<reference evidence="15" key="1">
    <citation type="submission" date="2022-01" db="EMBL/GenBank/DDBJ databases">
        <authorList>
            <person name="King R."/>
        </authorList>
    </citation>
    <scope>NUCLEOTIDE SEQUENCE</scope>
</reference>
<keyword evidence="7" id="KW-0238">DNA-binding</keyword>
<evidence type="ECO:0000256" key="4">
    <source>
        <dbReference type="ARBA" id="ARBA00022771"/>
    </source>
</evidence>
<feature type="compositionally biased region" description="Acidic residues" evidence="12">
    <location>
        <begin position="140"/>
        <end position="152"/>
    </location>
</feature>